<reference evidence="2" key="1">
    <citation type="journal article" date="2019" name="Int. J. Syst. Evol. Microbiol.">
        <title>The Global Catalogue of Microorganisms (GCM) 10K type strain sequencing project: providing services to taxonomists for standard genome sequencing and annotation.</title>
        <authorList>
            <consortium name="The Broad Institute Genomics Platform"/>
            <consortium name="The Broad Institute Genome Sequencing Center for Infectious Disease"/>
            <person name="Wu L."/>
            <person name="Ma J."/>
        </authorList>
    </citation>
    <scope>NUCLEOTIDE SEQUENCE [LARGE SCALE GENOMIC DNA]</scope>
    <source>
        <strain evidence="2">JCM 19134</strain>
    </source>
</reference>
<evidence type="ECO:0000313" key="2">
    <source>
        <dbReference type="Proteomes" id="UP001409585"/>
    </source>
</evidence>
<dbReference type="Proteomes" id="UP001409585">
    <property type="component" value="Unassembled WGS sequence"/>
</dbReference>
<evidence type="ECO:0000313" key="1">
    <source>
        <dbReference type="EMBL" id="GAA4938513.1"/>
    </source>
</evidence>
<organism evidence="1 2">
    <name type="scientific">Halioxenophilus aromaticivorans</name>
    <dbReference type="NCBI Taxonomy" id="1306992"/>
    <lineage>
        <taxon>Bacteria</taxon>
        <taxon>Pseudomonadati</taxon>
        <taxon>Pseudomonadota</taxon>
        <taxon>Gammaproteobacteria</taxon>
        <taxon>Alteromonadales</taxon>
        <taxon>Alteromonadaceae</taxon>
        <taxon>Halioxenophilus</taxon>
    </lineage>
</organism>
<protein>
    <recommendedName>
        <fullName evidence="3">TIGR03016 family PEP-CTERM system-associated outer membrane protein</fullName>
    </recommendedName>
</protein>
<gene>
    <name evidence="1" type="ORF">GCM10025791_15700</name>
</gene>
<dbReference type="RefSeq" id="WP_390517756.1">
    <property type="nucleotide sequence ID" value="NZ_AP031496.1"/>
</dbReference>
<dbReference type="SUPFAM" id="SSF56935">
    <property type="entry name" value="Porins"/>
    <property type="match status" value="1"/>
</dbReference>
<comment type="caution">
    <text evidence="1">The sequence shown here is derived from an EMBL/GenBank/DDBJ whole genome shotgun (WGS) entry which is preliminary data.</text>
</comment>
<proteinExistence type="predicted"/>
<dbReference type="AlphaFoldDB" id="A0AAV3U1X5"/>
<name>A0AAV3U1X5_9ALTE</name>
<sequence>MSASLALLPLHSLAELAVDVGHNSEISDNAYLVEDNTTDKTEHRSWIEAAVDVEKQNWQLDAGYRYTNVEVGVDFGFYPEQSELAGATHFYGTALRQRVALDANHDRRVMYVQPGARDLPTNQQIRDTASVTPILYLQNNSRQQIYLSGLYTQVSYDSLSDGPTTAIDNETTGVALTAERELSGVDTAGLRIEQVTASYDEDTFEDNTYSSLVGFYSAELRRLSYSASLGVNRVETDGLDTLTAPTASLGLNYTAGDTVLGFFSQYFITDSSRGNLAGSQFNLDTDASEIGSGDARSVDRYTLISNRFSIEHTFNDRTFAAARFEIADENYEERPALDQTNLSLLAEVGHRFNNRLDASLNMRLRQANFDRIGALENTTTAYNAIANYFATERLQVRLELTYRERDSDAEGFSFTEQAATLGFSYRLRP</sequence>
<dbReference type="EMBL" id="BAABLX010000009">
    <property type="protein sequence ID" value="GAA4938513.1"/>
    <property type="molecule type" value="Genomic_DNA"/>
</dbReference>
<accession>A0AAV3U1X5</accession>
<dbReference type="Pfam" id="PF10082">
    <property type="entry name" value="BBP2_2"/>
    <property type="match status" value="1"/>
</dbReference>
<keyword evidence="2" id="KW-1185">Reference proteome</keyword>
<evidence type="ECO:0008006" key="3">
    <source>
        <dbReference type="Google" id="ProtNLM"/>
    </source>
</evidence>
<dbReference type="InterPro" id="IPR018759">
    <property type="entry name" value="BBP2_2"/>
</dbReference>